<dbReference type="InterPro" id="IPR008984">
    <property type="entry name" value="SMAD_FHA_dom_sf"/>
</dbReference>
<dbReference type="InterPro" id="IPR050923">
    <property type="entry name" value="Cell_Proc_Reg/RNA_Proc"/>
</dbReference>
<dbReference type="SUPFAM" id="SSF49879">
    <property type="entry name" value="SMAD/FHA domain"/>
    <property type="match status" value="2"/>
</dbReference>
<dbReference type="SMART" id="SM00240">
    <property type="entry name" value="FHA"/>
    <property type="match status" value="2"/>
</dbReference>
<dbReference type="OrthoDB" id="5497055at2"/>
<dbReference type="Proteomes" id="UP000055590">
    <property type="component" value="Chromosome"/>
</dbReference>
<keyword evidence="3" id="KW-1185">Reference proteome</keyword>
<dbReference type="EMBL" id="CP012332">
    <property type="protein sequence ID" value="AKU90699.1"/>
    <property type="molecule type" value="Genomic_DNA"/>
</dbReference>
<dbReference type="KEGG" id="vin:AKJ08_1086"/>
<protein>
    <submittedName>
        <fullName evidence="2">FHA domain protein</fullName>
    </submittedName>
</protein>
<gene>
    <name evidence="2" type="ORF">AKJ08_1086</name>
</gene>
<dbReference type="Gene3D" id="2.60.200.20">
    <property type="match status" value="2"/>
</dbReference>
<evidence type="ECO:0000313" key="2">
    <source>
        <dbReference type="EMBL" id="AKU90699.1"/>
    </source>
</evidence>
<dbReference type="AlphaFoldDB" id="A0A0K1PC57"/>
<dbReference type="Pfam" id="PF12773">
    <property type="entry name" value="DZR"/>
    <property type="match status" value="1"/>
</dbReference>
<dbReference type="InterPro" id="IPR025874">
    <property type="entry name" value="DZR"/>
</dbReference>
<name>A0A0K1PC57_9BACT</name>
<accession>A0A0K1PC57</accession>
<dbReference type="STRING" id="1391653.AKJ08_1086"/>
<organism evidence="2 3">
    <name type="scientific">Vulgatibacter incomptus</name>
    <dbReference type="NCBI Taxonomy" id="1391653"/>
    <lineage>
        <taxon>Bacteria</taxon>
        <taxon>Pseudomonadati</taxon>
        <taxon>Myxococcota</taxon>
        <taxon>Myxococcia</taxon>
        <taxon>Myxococcales</taxon>
        <taxon>Cystobacterineae</taxon>
        <taxon>Vulgatibacteraceae</taxon>
        <taxon>Vulgatibacter</taxon>
    </lineage>
</organism>
<dbReference type="PANTHER" id="PTHR23308">
    <property type="entry name" value="NUCLEAR INHIBITOR OF PROTEIN PHOSPHATASE-1"/>
    <property type="match status" value="1"/>
</dbReference>
<sequence length="302" mass="32342">MILCATCGKENAGEAPFCRSCGHELRTSRGPRRVEIVRSASPGFAFGPGPDERTCPACAALVPPGFAYCGSCGASVPSGSHGTASGRPSRLRARLVGIEPDGSEGASWHLDGDEFLAGRSVGPVRLSEDEYVSPRHCRFFYMGERLHVQDLDSLNGVYRRVRGDITLNPGDHLRLGRQLLRIEPMEPAPRLTPEGTRMWGSPDPGYRARLIQLLEGGGVGEVFPLETGDNLVGREQGDIAFPGDRFVSSRHAVISVAPDGVRIRDLGSSNGTFVRLTAATPLDSGDALLLGGRLLRVELRSA</sequence>
<feature type="domain" description="FHA" evidence="1">
    <location>
        <begin position="225"/>
        <end position="274"/>
    </location>
</feature>
<evidence type="ECO:0000313" key="3">
    <source>
        <dbReference type="Proteomes" id="UP000055590"/>
    </source>
</evidence>
<reference evidence="2 3" key="1">
    <citation type="submission" date="2015-08" db="EMBL/GenBank/DDBJ databases">
        <authorList>
            <person name="Babu N.S."/>
            <person name="Beckwith C.J."/>
            <person name="Beseler K.G."/>
            <person name="Brison A."/>
            <person name="Carone J.V."/>
            <person name="Caskin T.P."/>
            <person name="Diamond M."/>
            <person name="Durham M.E."/>
            <person name="Foxe J.M."/>
            <person name="Go M."/>
            <person name="Henderson B.A."/>
            <person name="Jones I.B."/>
            <person name="McGettigan J.A."/>
            <person name="Micheletti S.J."/>
            <person name="Nasrallah M.E."/>
            <person name="Ortiz D."/>
            <person name="Piller C.R."/>
            <person name="Privatt S.R."/>
            <person name="Schneider S.L."/>
            <person name="Sharp S."/>
            <person name="Smith T.C."/>
            <person name="Stanton J.D."/>
            <person name="Ullery H.E."/>
            <person name="Wilson R.J."/>
            <person name="Serrano M.G."/>
            <person name="Buck G."/>
            <person name="Lee V."/>
            <person name="Wang Y."/>
            <person name="Carvalho R."/>
            <person name="Voegtly L."/>
            <person name="Shi R."/>
            <person name="Duckworth R."/>
            <person name="Johnson A."/>
            <person name="Loviza R."/>
            <person name="Walstead R."/>
            <person name="Shah Z."/>
            <person name="Kiflezghi M."/>
            <person name="Wade K."/>
            <person name="Ball S.L."/>
            <person name="Bradley K.W."/>
            <person name="Asai D.J."/>
            <person name="Bowman C.A."/>
            <person name="Russell D.A."/>
            <person name="Pope W.H."/>
            <person name="Jacobs-Sera D."/>
            <person name="Hendrix R.W."/>
            <person name="Hatfull G.F."/>
        </authorList>
    </citation>
    <scope>NUCLEOTIDE SEQUENCE [LARGE SCALE GENOMIC DNA]</scope>
    <source>
        <strain evidence="2 3">DSM 27710</strain>
    </source>
</reference>
<dbReference type="PROSITE" id="PS50006">
    <property type="entry name" value="FHA_DOMAIN"/>
    <property type="match status" value="1"/>
</dbReference>
<dbReference type="InterPro" id="IPR000253">
    <property type="entry name" value="FHA_dom"/>
</dbReference>
<dbReference type="RefSeq" id="WP_082342738.1">
    <property type="nucleotide sequence ID" value="NZ_CP012332.1"/>
</dbReference>
<dbReference type="CDD" id="cd00060">
    <property type="entry name" value="FHA"/>
    <property type="match status" value="2"/>
</dbReference>
<proteinExistence type="predicted"/>
<evidence type="ECO:0000259" key="1">
    <source>
        <dbReference type="PROSITE" id="PS50006"/>
    </source>
</evidence>
<dbReference type="Pfam" id="PF00498">
    <property type="entry name" value="FHA"/>
    <property type="match status" value="2"/>
</dbReference>